<proteinExistence type="predicted"/>
<keyword evidence="1" id="KW-0812">Transmembrane</keyword>
<dbReference type="RefSeq" id="WP_220230148.1">
    <property type="nucleotide sequence ID" value="NZ_JAICBX010000004.1"/>
</dbReference>
<dbReference type="Proteomes" id="UP001196509">
    <property type="component" value="Unassembled WGS sequence"/>
</dbReference>
<comment type="caution">
    <text evidence="2">The sequence shown here is derived from an EMBL/GenBank/DDBJ whole genome shotgun (WGS) entry which is preliminary data.</text>
</comment>
<name>A0AAE2ZNG0_9HYPH</name>
<evidence type="ECO:0000313" key="2">
    <source>
        <dbReference type="EMBL" id="MBW8639416.1"/>
    </source>
</evidence>
<gene>
    <name evidence="2" type="ORF">K1W69_19635</name>
</gene>
<accession>A0AAE2ZNG0</accession>
<dbReference type="AlphaFoldDB" id="A0AAE2ZNG0"/>
<keyword evidence="3" id="KW-1185">Reference proteome</keyword>
<dbReference type="EMBL" id="JAICBX010000004">
    <property type="protein sequence ID" value="MBW8639416.1"/>
    <property type="molecule type" value="Genomic_DNA"/>
</dbReference>
<keyword evidence="1" id="KW-1133">Transmembrane helix</keyword>
<evidence type="ECO:0000313" key="3">
    <source>
        <dbReference type="Proteomes" id="UP001196509"/>
    </source>
</evidence>
<reference evidence="2" key="1">
    <citation type="submission" date="2021-08" db="EMBL/GenBank/DDBJ databases">
        <title>Hoeflea bacterium WL0058 sp. nov., isolated from the sediment.</title>
        <authorList>
            <person name="Wang L."/>
            <person name="Zhang D."/>
        </authorList>
    </citation>
    <scope>NUCLEOTIDE SEQUENCE</scope>
    <source>
        <strain evidence="2">WL0058</strain>
    </source>
</reference>
<feature type="transmembrane region" description="Helical" evidence="1">
    <location>
        <begin position="25"/>
        <end position="45"/>
    </location>
</feature>
<protein>
    <submittedName>
        <fullName evidence="2">Uncharacterized protein</fullName>
    </submittedName>
</protein>
<organism evidence="2 3">
    <name type="scientific">Flavimaribacter sediminis</name>
    <dbReference type="NCBI Taxonomy" id="2865987"/>
    <lineage>
        <taxon>Bacteria</taxon>
        <taxon>Pseudomonadati</taxon>
        <taxon>Pseudomonadota</taxon>
        <taxon>Alphaproteobacteria</taxon>
        <taxon>Hyphomicrobiales</taxon>
        <taxon>Rhizobiaceae</taxon>
        <taxon>Flavimaribacter</taxon>
    </lineage>
</organism>
<feature type="transmembrane region" description="Helical" evidence="1">
    <location>
        <begin position="72"/>
        <end position="95"/>
    </location>
</feature>
<keyword evidence="1" id="KW-0472">Membrane</keyword>
<evidence type="ECO:0000256" key="1">
    <source>
        <dbReference type="SAM" id="Phobius"/>
    </source>
</evidence>
<sequence>MFIASGLITASFFIADRPPSSPSFWSIGVVVSSILVAVGLLVLGIQRRTAAIAQLLPEGKDATGITVQLRFLLIYLTIGGFALCIVMVVIVFAVVSRVAEGFAVFG</sequence>